<dbReference type="OrthoDB" id="10009520at2759"/>
<dbReference type="PROSITE" id="PS00518">
    <property type="entry name" value="ZF_RING_1"/>
    <property type="match status" value="1"/>
</dbReference>
<dbReference type="Gene3D" id="3.30.40.10">
    <property type="entry name" value="Zinc/RING finger domain, C3HC4 (zinc finger)"/>
    <property type="match status" value="1"/>
</dbReference>
<evidence type="ECO:0000256" key="4">
    <source>
        <dbReference type="SAM" id="MobiDB-lite"/>
    </source>
</evidence>
<dbReference type="InterPro" id="IPR013083">
    <property type="entry name" value="Znf_RING/FYVE/PHD"/>
</dbReference>
<accession>A0A7R7XG00</accession>
<sequence length="190" mass="21835">MLLDDSIALTEQLDEVQHHRDKGKGKHRADNLPYKKVAISMIYEIAHRVFAAAKRSRDIAQEIRPNTGEGEPEAAEKRQLKMQTTVDNSKLESDDNVVYRLSSRPRLAISSRLENMEREKEAGPSMTDEQRHEKLTNDVLGLETCCVCGDDFLPIKIHRLQCDHIYCHDCLRQYFVKAMSDKSIFPPKIL</sequence>
<evidence type="ECO:0000256" key="2">
    <source>
        <dbReference type="ARBA" id="ARBA00022771"/>
    </source>
</evidence>
<name>A0A7R7XG00_9EURO</name>
<organism evidence="5 6">
    <name type="scientific">Aspergillus puulaauensis</name>
    <dbReference type="NCBI Taxonomy" id="1220207"/>
    <lineage>
        <taxon>Eukaryota</taxon>
        <taxon>Fungi</taxon>
        <taxon>Dikarya</taxon>
        <taxon>Ascomycota</taxon>
        <taxon>Pezizomycotina</taxon>
        <taxon>Eurotiomycetes</taxon>
        <taxon>Eurotiomycetidae</taxon>
        <taxon>Eurotiales</taxon>
        <taxon>Aspergillaceae</taxon>
        <taxon>Aspergillus</taxon>
    </lineage>
</organism>
<dbReference type="SUPFAM" id="SSF57850">
    <property type="entry name" value="RING/U-box"/>
    <property type="match status" value="1"/>
</dbReference>
<dbReference type="RefSeq" id="XP_041552944.1">
    <property type="nucleotide sequence ID" value="XM_041699905.1"/>
</dbReference>
<keyword evidence="6" id="KW-1185">Reference proteome</keyword>
<dbReference type="Proteomes" id="UP000654913">
    <property type="component" value="Chromosome 2"/>
</dbReference>
<evidence type="ECO:0008006" key="7">
    <source>
        <dbReference type="Google" id="ProtNLM"/>
    </source>
</evidence>
<evidence type="ECO:0000313" key="5">
    <source>
        <dbReference type="EMBL" id="BCS20750.1"/>
    </source>
</evidence>
<evidence type="ECO:0000256" key="3">
    <source>
        <dbReference type="ARBA" id="ARBA00022833"/>
    </source>
</evidence>
<dbReference type="GeneID" id="64970755"/>
<dbReference type="InterPro" id="IPR017907">
    <property type="entry name" value="Znf_RING_CS"/>
</dbReference>
<dbReference type="GO" id="GO:0008270">
    <property type="term" value="F:zinc ion binding"/>
    <property type="evidence" value="ECO:0007669"/>
    <property type="project" value="UniProtKB-KW"/>
</dbReference>
<keyword evidence="1" id="KW-0479">Metal-binding</keyword>
<dbReference type="AlphaFoldDB" id="A0A7R7XG00"/>
<dbReference type="EMBL" id="AP024444">
    <property type="protein sequence ID" value="BCS20750.1"/>
    <property type="molecule type" value="Genomic_DNA"/>
</dbReference>
<dbReference type="KEGG" id="apuu:APUU_21182S"/>
<reference evidence="5" key="1">
    <citation type="submission" date="2021-01" db="EMBL/GenBank/DDBJ databases">
        <authorList>
            <consortium name="Aspergillus puulaauensis MK2 genome sequencing consortium"/>
            <person name="Kazuki M."/>
            <person name="Futagami T."/>
        </authorList>
    </citation>
    <scope>NUCLEOTIDE SEQUENCE</scope>
    <source>
        <strain evidence="5">MK2</strain>
    </source>
</reference>
<protein>
    <recommendedName>
        <fullName evidence="7">RING-type domain-containing protein</fullName>
    </recommendedName>
</protein>
<keyword evidence="2" id="KW-0863">Zinc-finger</keyword>
<evidence type="ECO:0000256" key="1">
    <source>
        <dbReference type="ARBA" id="ARBA00022723"/>
    </source>
</evidence>
<feature type="compositionally biased region" description="Basic and acidic residues" evidence="4">
    <location>
        <begin position="114"/>
        <end position="132"/>
    </location>
</feature>
<feature type="region of interest" description="Disordered" evidence="4">
    <location>
        <begin position="110"/>
        <end position="132"/>
    </location>
</feature>
<keyword evidence="3" id="KW-0862">Zinc</keyword>
<gene>
    <name evidence="5" type="ORF">APUU_21182S</name>
</gene>
<proteinExistence type="predicted"/>
<reference evidence="5" key="2">
    <citation type="submission" date="2021-02" db="EMBL/GenBank/DDBJ databases">
        <title>Aspergillus puulaauensis MK2 genome sequence.</title>
        <authorList>
            <person name="Futagami T."/>
            <person name="Mori K."/>
            <person name="Kadooka C."/>
            <person name="Tanaka T."/>
        </authorList>
    </citation>
    <scope>NUCLEOTIDE SEQUENCE</scope>
    <source>
        <strain evidence="5">MK2</strain>
    </source>
</reference>
<evidence type="ECO:0000313" key="6">
    <source>
        <dbReference type="Proteomes" id="UP000654913"/>
    </source>
</evidence>